<dbReference type="Pfam" id="PF02620">
    <property type="entry name" value="YceD"/>
    <property type="match status" value="1"/>
</dbReference>
<dbReference type="Proteomes" id="UP000518300">
    <property type="component" value="Unassembled WGS sequence"/>
</dbReference>
<comment type="caution">
    <text evidence="1">The sequence shown here is derived from an EMBL/GenBank/DDBJ whole genome shotgun (WGS) entry which is preliminary data.</text>
</comment>
<dbReference type="InterPro" id="IPR003772">
    <property type="entry name" value="YceD"/>
</dbReference>
<organism evidence="1 2">
    <name type="scientific">Pyxidicoccus fallax</name>
    <dbReference type="NCBI Taxonomy" id="394095"/>
    <lineage>
        <taxon>Bacteria</taxon>
        <taxon>Pseudomonadati</taxon>
        <taxon>Myxococcota</taxon>
        <taxon>Myxococcia</taxon>
        <taxon>Myxococcales</taxon>
        <taxon>Cystobacterineae</taxon>
        <taxon>Myxococcaceae</taxon>
        <taxon>Pyxidicoccus</taxon>
    </lineage>
</organism>
<evidence type="ECO:0000313" key="1">
    <source>
        <dbReference type="EMBL" id="NMO13328.1"/>
    </source>
</evidence>
<dbReference type="PANTHER" id="PTHR34374">
    <property type="entry name" value="LARGE RIBOSOMAL RNA SUBUNIT ACCUMULATION PROTEIN YCED HOMOLOG 1, CHLOROPLASTIC"/>
    <property type="match status" value="1"/>
</dbReference>
<dbReference type="RefSeq" id="WP_169342604.1">
    <property type="nucleotide sequence ID" value="NZ_JABBJJ010000001.1"/>
</dbReference>
<reference evidence="1 2" key="1">
    <citation type="submission" date="2020-04" db="EMBL/GenBank/DDBJ databases">
        <title>Draft genome of Pyxidicoccus fallax type strain.</title>
        <authorList>
            <person name="Whitworth D.E."/>
        </authorList>
    </citation>
    <scope>NUCLEOTIDE SEQUENCE [LARGE SCALE GENOMIC DNA]</scope>
    <source>
        <strain evidence="1 2">DSM 14698</strain>
    </source>
</reference>
<sequence length="202" mass="21705">MRVKIEQIKETGLQLNEPIGLGLLGDVLGGAASGEDTGFRPTKPSTLKASLRKVSGGVLLEGQFTAHVASECKRCLGPLELNVPVSFTLNLVPESLVTGEDYLKDGDTEGSMEKKEHVQGESGGSFKLEDADEEVFDGKTIDLDPIVREQLLLALPMSAVCREDCKGLCPQCGINRNEAKCNCDVKPVDPRLAPLKNIKLSN</sequence>
<name>A0A848LD16_9BACT</name>
<evidence type="ECO:0000313" key="2">
    <source>
        <dbReference type="Proteomes" id="UP000518300"/>
    </source>
</evidence>
<dbReference type="PANTHER" id="PTHR34374:SF1">
    <property type="entry name" value="LARGE RIBOSOMAL RNA SUBUNIT ACCUMULATION PROTEIN YCED HOMOLOG 1, CHLOROPLASTIC"/>
    <property type="match status" value="1"/>
</dbReference>
<proteinExistence type="predicted"/>
<dbReference type="EMBL" id="JABBJJ010000001">
    <property type="protein sequence ID" value="NMO13328.1"/>
    <property type="molecule type" value="Genomic_DNA"/>
</dbReference>
<accession>A0A848LD16</accession>
<protein>
    <submittedName>
        <fullName evidence="1">DUF177 domain-containing protein</fullName>
    </submittedName>
</protein>
<keyword evidence="2" id="KW-1185">Reference proteome</keyword>
<dbReference type="AlphaFoldDB" id="A0A848LD16"/>
<gene>
    <name evidence="1" type="ORF">HG543_00365</name>
</gene>